<dbReference type="EMBL" id="AP021906">
    <property type="protein sequence ID" value="BBP91453.1"/>
    <property type="molecule type" value="Genomic_DNA"/>
</dbReference>
<name>A0A5S9MED8_BACIA</name>
<protein>
    <submittedName>
        <fullName evidence="2">Uncharacterized protein</fullName>
    </submittedName>
</protein>
<dbReference type="Proteomes" id="UP000464658">
    <property type="component" value="Chromosome"/>
</dbReference>
<dbReference type="AlphaFoldDB" id="A0A5S9MED8"/>
<evidence type="ECO:0000313" key="3">
    <source>
        <dbReference type="Proteomes" id="UP000464658"/>
    </source>
</evidence>
<evidence type="ECO:0000256" key="1">
    <source>
        <dbReference type="SAM" id="MobiDB-lite"/>
    </source>
</evidence>
<feature type="region of interest" description="Disordered" evidence="1">
    <location>
        <begin position="1"/>
        <end position="75"/>
    </location>
</feature>
<reference evidence="2 3" key="1">
    <citation type="submission" date="2019-12" db="EMBL/GenBank/DDBJ databases">
        <title>Full genome sequence of a Bacillus safensis strain isolated from commercially available natto in Indonesia.</title>
        <authorList>
            <person name="Yoshida M."/>
            <person name="Uomi M."/>
            <person name="Waturangi D."/>
            <person name="Ekaputri J.J."/>
            <person name="Setiamarga D.H.E."/>
        </authorList>
    </citation>
    <scope>NUCLEOTIDE SEQUENCE [LARGE SCALE GENOMIC DNA]</scope>
    <source>
        <strain evidence="2 3">IDN1</strain>
    </source>
</reference>
<organism evidence="2 3">
    <name type="scientific">Bacillus safensis</name>
    <dbReference type="NCBI Taxonomy" id="561879"/>
    <lineage>
        <taxon>Bacteria</taxon>
        <taxon>Bacillati</taxon>
        <taxon>Bacillota</taxon>
        <taxon>Bacilli</taxon>
        <taxon>Bacillales</taxon>
        <taxon>Bacillaceae</taxon>
        <taxon>Bacillus</taxon>
    </lineage>
</organism>
<proteinExistence type="predicted"/>
<sequence>MTEWAQQKKKQRSPYGSGKVVREEKLPDWMKETETKKEQPAKEQTDNLSTEDLEREKKKKLLDQFKNMKKKYNAH</sequence>
<evidence type="ECO:0000313" key="2">
    <source>
        <dbReference type="EMBL" id="BBP91453.1"/>
    </source>
</evidence>
<accession>A0A5S9MED8</accession>
<gene>
    <name evidence="2" type="ORF">BsIDN1_50710</name>
</gene>
<feature type="compositionally biased region" description="Basic and acidic residues" evidence="1">
    <location>
        <begin position="20"/>
        <end position="45"/>
    </location>
</feature>